<dbReference type="AlphaFoldDB" id="A0A194S5W8"/>
<feature type="domain" description="Cyclin N-terminal" evidence="2">
    <location>
        <begin position="53"/>
        <end position="145"/>
    </location>
</feature>
<dbReference type="Proteomes" id="UP000053890">
    <property type="component" value="Unassembled WGS sequence"/>
</dbReference>
<feature type="region of interest" description="Disordered" evidence="1">
    <location>
        <begin position="307"/>
        <end position="337"/>
    </location>
</feature>
<name>A0A194S5W8_RHOGW</name>
<dbReference type="OrthoDB" id="25002at2759"/>
<evidence type="ECO:0000259" key="2">
    <source>
        <dbReference type="Pfam" id="PF00134"/>
    </source>
</evidence>
<proteinExistence type="predicted"/>
<dbReference type="InterPro" id="IPR036915">
    <property type="entry name" value="Cyclin-like_sf"/>
</dbReference>
<feature type="compositionally biased region" description="Low complexity" evidence="1">
    <location>
        <begin position="318"/>
        <end position="330"/>
    </location>
</feature>
<protein>
    <recommendedName>
        <fullName evidence="2">Cyclin N-terminal domain-containing protein</fullName>
    </recommendedName>
</protein>
<accession>A0A194S5W8</accession>
<dbReference type="GeneID" id="28977121"/>
<dbReference type="Gene3D" id="1.10.472.10">
    <property type="entry name" value="Cyclin-like"/>
    <property type="match status" value="2"/>
</dbReference>
<dbReference type="STRING" id="578459.A0A194S5W8"/>
<dbReference type="EMBL" id="KQ474077">
    <property type="protein sequence ID" value="KPV76118.1"/>
    <property type="molecule type" value="Genomic_DNA"/>
</dbReference>
<keyword evidence="4" id="KW-1185">Reference proteome</keyword>
<dbReference type="PANTHER" id="PTHR10026">
    <property type="entry name" value="CYCLIN"/>
    <property type="match status" value="1"/>
</dbReference>
<gene>
    <name evidence="3" type="ORF">RHOBADRAFT_53102</name>
</gene>
<sequence>MVASLTEPQWYYSRDELALPPSVRAGMPLSRERALRQEAVRQLWNMRDKSKDKGTFGQAVVTAAATFVHRFYMRETFQDWDHKATAAAAIFLASKAEEEPRSLKTLLSWVLDPNELADPHRANDVRQKVLAHEEAMLRVLCFDLTVRHPHWIAVSVARKAWVGEGEQEVGDKVAKVAWMILNDSLSAPLCLLYTPPVLAAAAVVLACAQLDVALPGPPPPLSEQKALHEFKVQEAEEGEEMPPFEPQVYWLELVGVEPDQLPEPVKDLADVYKLAADEFVVEEGARQLAAKAQSVVDALAFTAMAGSSTVERVPPSPSSTSPGFTSPSFSDLGTRLA</sequence>
<dbReference type="InterPro" id="IPR043198">
    <property type="entry name" value="Cyclin/Ssn8"/>
</dbReference>
<organism evidence="3 4">
    <name type="scientific">Rhodotorula graminis (strain WP1)</name>
    <dbReference type="NCBI Taxonomy" id="578459"/>
    <lineage>
        <taxon>Eukaryota</taxon>
        <taxon>Fungi</taxon>
        <taxon>Dikarya</taxon>
        <taxon>Basidiomycota</taxon>
        <taxon>Pucciniomycotina</taxon>
        <taxon>Microbotryomycetes</taxon>
        <taxon>Sporidiobolales</taxon>
        <taxon>Sporidiobolaceae</taxon>
        <taxon>Rhodotorula</taxon>
    </lineage>
</organism>
<evidence type="ECO:0000313" key="4">
    <source>
        <dbReference type="Proteomes" id="UP000053890"/>
    </source>
</evidence>
<dbReference type="SUPFAM" id="SSF47954">
    <property type="entry name" value="Cyclin-like"/>
    <property type="match status" value="2"/>
</dbReference>
<dbReference type="InterPro" id="IPR006671">
    <property type="entry name" value="Cyclin_N"/>
</dbReference>
<dbReference type="Pfam" id="PF00134">
    <property type="entry name" value="Cyclin_N"/>
    <property type="match status" value="1"/>
</dbReference>
<evidence type="ECO:0000256" key="1">
    <source>
        <dbReference type="SAM" id="MobiDB-lite"/>
    </source>
</evidence>
<dbReference type="RefSeq" id="XP_018272167.1">
    <property type="nucleotide sequence ID" value="XM_018416673.1"/>
</dbReference>
<dbReference type="GO" id="GO:0016538">
    <property type="term" value="F:cyclin-dependent protein serine/threonine kinase regulator activity"/>
    <property type="evidence" value="ECO:0007669"/>
    <property type="project" value="InterPro"/>
</dbReference>
<evidence type="ECO:0000313" key="3">
    <source>
        <dbReference type="EMBL" id="KPV76118.1"/>
    </source>
</evidence>
<reference evidence="3 4" key="1">
    <citation type="journal article" date="2015" name="Front. Microbiol.">
        <title>Genome sequence of the plant growth promoting endophytic yeast Rhodotorula graminis WP1.</title>
        <authorList>
            <person name="Firrincieli A."/>
            <person name="Otillar R."/>
            <person name="Salamov A."/>
            <person name="Schmutz J."/>
            <person name="Khan Z."/>
            <person name="Redman R.S."/>
            <person name="Fleck N.D."/>
            <person name="Lindquist E."/>
            <person name="Grigoriev I.V."/>
            <person name="Doty S.L."/>
        </authorList>
    </citation>
    <scope>NUCLEOTIDE SEQUENCE [LARGE SCALE GENOMIC DNA]</scope>
    <source>
        <strain evidence="3 4">WP1</strain>
    </source>
</reference>
<dbReference type="GO" id="GO:0006357">
    <property type="term" value="P:regulation of transcription by RNA polymerase II"/>
    <property type="evidence" value="ECO:0007669"/>
    <property type="project" value="InterPro"/>
</dbReference>